<organism evidence="1">
    <name type="scientific">marine sediment metagenome</name>
    <dbReference type="NCBI Taxonomy" id="412755"/>
    <lineage>
        <taxon>unclassified sequences</taxon>
        <taxon>metagenomes</taxon>
        <taxon>ecological metagenomes</taxon>
    </lineage>
</organism>
<accession>X1MCA7</accession>
<protein>
    <submittedName>
        <fullName evidence="1">Uncharacterized protein</fullName>
    </submittedName>
</protein>
<dbReference type="EMBL" id="BARV01023252">
    <property type="protein sequence ID" value="GAI29297.1"/>
    <property type="molecule type" value="Genomic_DNA"/>
</dbReference>
<gene>
    <name evidence="1" type="ORF">S06H3_38180</name>
</gene>
<sequence>MPLIPAFSQGGIDRRIDRFKVNIEQRIIWTLAMVGERFVNDARNTRTYKDQTGN</sequence>
<reference evidence="1" key="1">
    <citation type="journal article" date="2014" name="Front. Microbiol.">
        <title>High frequency of phylogenetically diverse reductive dehalogenase-homologous genes in deep subseafloor sedimentary metagenomes.</title>
        <authorList>
            <person name="Kawai M."/>
            <person name="Futagami T."/>
            <person name="Toyoda A."/>
            <person name="Takaki Y."/>
            <person name="Nishi S."/>
            <person name="Hori S."/>
            <person name="Arai W."/>
            <person name="Tsubouchi T."/>
            <person name="Morono Y."/>
            <person name="Uchiyama I."/>
            <person name="Ito T."/>
            <person name="Fujiyama A."/>
            <person name="Inagaki F."/>
            <person name="Takami H."/>
        </authorList>
    </citation>
    <scope>NUCLEOTIDE SEQUENCE</scope>
    <source>
        <strain evidence="1">Expedition CK06-06</strain>
    </source>
</reference>
<feature type="non-terminal residue" evidence="1">
    <location>
        <position position="54"/>
    </location>
</feature>
<proteinExistence type="predicted"/>
<comment type="caution">
    <text evidence="1">The sequence shown here is derived from an EMBL/GenBank/DDBJ whole genome shotgun (WGS) entry which is preliminary data.</text>
</comment>
<dbReference type="AlphaFoldDB" id="X1MCA7"/>
<evidence type="ECO:0000313" key="1">
    <source>
        <dbReference type="EMBL" id="GAI29297.1"/>
    </source>
</evidence>
<name>X1MCA7_9ZZZZ</name>